<sequence length="124" mass="13572">MQAKDFDGIKAQFNPIFEGPMGVGVQLTNDILDPASHSIKLNNSLRGRESYFKSTGNSRIPLVESMKAMVNLILSQMVNETGNEVQEEAASKLDGLGFQFSHRVEAIGGSGGIWIGWKNSTWVE</sequence>
<proteinExistence type="predicted"/>
<keyword evidence="2" id="KW-1185">Reference proteome</keyword>
<evidence type="ECO:0000313" key="1">
    <source>
        <dbReference type="EMBL" id="MBA0828454.1"/>
    </source>
</evidence>
<evidence type="ECO:0000313" key="2">
    <source>
        <dbReference type="Proteomes" id="UP000593575"/>
    </source>
</evidence>
<protein>
    <submittedName>
        <fullName evidence="1">Uncharacterized protein</fullName>
    </submittedName>
</protein>
<feature type="non-terminal residue" evidence="1">
    <location>
        <position position="1"/>
    </location>
</feature>
<gene>
    <name evidence="1" type="ORF">Goarm_013126</name>
</gene>
<name>A0A7J9J3M0_9ROSI</name>
<organism evidence="1 2">
    <name type="scientific">Gossypium armourianum</name>
    <dbReference type="NCBI Taxonomy" id="34283"/>
    <lineage>
        <taxon>Eukaryota</taxon>
        <taxon>Viridiplantae</taxon>
        <taxon>Streptophyta</taxon>
        <taxon>Embryophyta</taxon>
        <taxon>Tracheophyta</taxon>
        <taxon>Spermatophyta</taxon>
        <taxon>Magnoliopsida</taxon>
        <taxon>eudicotyledons</taxon>
        <taxon>Gunneridae</taxon>
        <taxon>Pentapetalae</taxon>
        <taxon>rosids</taxon>
        <taxon>malvids</taxon>
        <taxon>Malvales</taxon>
        <taxon>Malvaceae</taxon>
        <taxon>Malvoideae</taxon>
        <taxon>Gossypium</taxon>
    </lineage>
</organism>
<reference evidence="1 2" key="1">
    <citation type="journal article" date="2019" name="Genome Biol. Evol.">
        <title>Insights into the evolution of the New World diploid cottons (Gossypium, subgenus Houzingenia) based on genome sequencing.</title>
        <authorList>
            <person name="Grover C.E."/>
            <person name="Arick M.A. 2nd"/>
            <person name="Thrash A."/>
            <person name="Conover J.L."/>
            <person name="Sanders W.S."/>
            <person name="Peterson D.G."/>
            <person name="Frelichowski J.E."/>
            <person name="Scheffler J.A."/>
            <person name="Scheffler B.E."/>
            <person name="Wendel J.F."/>
        </authorList>
    </citation>
    <scope>NUCLEOTIDE SEQUENCE [LARGE SCALE GENOMIC DNA]</scope>
    <source>
        <strain evidence="1">6</strain>
        <tissue evidence="1">Leaf</tissue>
    </source>
</reference>
<accession>A0A7J9J3M0</accession>
<dbReference type="AlphaFoldDB" id="A0A7J9J3M0"/>
<comment type="caution">
    <text evidence="1">The sequence shown here is derived from an EMBL/GenBank/DDBJ whole genome shotgun (WGS) entry which is preliminary data.</text>
</comment>
<dbReference type="Proteomes" id="UP000593575">
    <property type="component" value="Unassembled WGS sequence"/>
</dbReference>
<dbReference type="EMBL" id="JABFAE010000005">
    <property type="protein sequence ID" value="MBA0828454.1"/>
    <property type="molecule type" value="Genomic_DNA"/>
</dbReference>